<reference evidence="3" key="1">
    <citation type="submission" date="2025-08" db="UniProtKB">
        <authorList>
            <consortium name="RefSeq"/>
        </authorList>
    </citation>
    <scope>IDENTIFICATION</scope>
    <source>
        <tissue evidence="3">Whole Larva</tissue>
    </source>
</reference>
<sequence>MFKHIFLLVAVYAVLGFAEPLQVYDRQGREFYLIPATDLHSVRQRREVRIPTDHNIRGKAYGYQDSKYGEVYGARGIYTHRPSESQVKVAGETRQFGGSKVAAQGNYNFFRTDDGRGTIGVGGKYTRKSDGFGHNRNDYAAILEGEYRFG</sequence>
<keyword evidence="1" id="KW-0732">Signal</keyword>
<protein>
    <submittedName>
        <fullName evidence="3">Uncharacterized protein LOC108567301</fullName>
    </submittedName>
</protein>
<accession>A0ABM1N8L2</accession>
<evidence type="ECO:0000313" key="2">
    <source>
        <dbReference type="Proteomes" id="UP000695000"/>
    </source>
</evidence>
<keyword evidence="2" id="KW-1185">Reference proteome</keyword>
<dbReference type="Proteomes" id="UP000695000">
    <property type="component" value="Unplaced"/>
</dbReference>
<evidence type="ECO:0000313" key="3">
    <source>
        <dbReference type="RefSeq" id="XP_017783162.1"/>
    </source>
</evidence>
<dbReference type="RefSeq" id="XP_017783162.1">
    <property type="nucleotide sequence ID" value="XM_017927673.1"/>
</dbReference>
<dbReference type="GeneID" id="108567301"/>
<name>A0ABM1N8L2_NICVS</name>
<organism evidence="2 3">
    <name type="scientific">Nicrophorus vespilloides</name>
    <name type="common">Boreal carrion beetle</name>
    <dbReference type="NCBI Taxonomy" id="110193"/>
    <lineage>
        <taxon>Eukaryota</taxon>
        <taxon>Metazoa</taxon>
        <taxon>Ecdysozoa</taxon>
        <taxon>Arthropoda</taxon>
        <taxon>Hexapoda</taxon>
        <taxon>Insecta</taxon>
        <taxon>Pterygota</taxon>
        <taxon>Neoptera</taxon>
        <taxon>Endopterygota</taxon>
        <taxon>Coleoptera</taxon>
        <taxon>Polyphaga</taxon>
        <taxon>Staphyliniformia</taxon>
        <taxon>Silphidae</taxon>
        <taxon>Nicrophorinae</taxon>
        <taxon>Nicrophorus</taxon>
    </lineage>
</organism>
<feature type="chain" id="PRO_5046181248" evidence="1">
    <location>
        <begin position="19"/>
        <end position="150"/>
    </location>
</feature>
<gene>
    <name evidence="3" type="primary">LOC108567301</name>
</gene>
<proteinExistence type="predicted"/>
<feature type="signal peptide" evidence="1">
    <location>
        <begin position="1"/>
        <end position="18"/>
    </location>
</feature>
<evidence type="ECO:0000256" key="1">
    <source>
        <dbReference type="SAM" id="SignalP"/>
    </source>
</evidence>